<dbReference type="AlphaFoldDB" id="A0A084T1K3"/>
<dbReference type="RefSeq" id="WP_043389257.1">
    <property type="nucleotide sequence ID" value="NZ_JPMI01000008.1"/>
</dbReference>
<evidence type="ECO:0000256" key="1">
    <source>
        <dbReference type="SAM" id="Coils"/>
    </source>
</evidence>
<keyword evidence="1" id="KW-0175">Coiled coil</keyword>
<reference evidence="4 5" key="1">
    <citation type="submission" date="2014-07" db="EMBL/GenBank/DDBJ databases">
        <title>Draft Genome Sequence of Gephyronic Acid Producer, Cystobacter violaceus Strain Cb vi76.</title>
        <authorList>
            <person name="Stevens D.C."/>
            <person name="Young J."/>
            <person name="Carmichael R."/>
            <person name="Tan J."/>
            <person name="Taylor R.E."/>
        </authorList>
    </citation>
    <scope>NUCLEOTIDE SEQUENCE [LARGE SCALE GENOMIC DNA]</scope>
    <source>
        <strain evidence="4 5">Cb vi76</strain>
    </source>
</reference>
<evidence type="ECO:0000256" key="3">
    <source>
        <dbReference type="SAM" id="SignalP"/>
    </source>
</evidence>
<dbReference type="Proteomes" id="UP000028547">
    <property type="component" value="Unassembled WGS sequence"/>
</dbReference>
<proteinExistence type="predicted"/>
<feature type="coiled-coil region" evidence="1">
    <location>
        <begin position="133"/>
        <end position="163"/>
    </location>
</feature>
<evidence type="ECO:0000313" key="4">
    <source>
        <dbReference type="EMBL" id="KFA94588.1"/>
    </source>
</evidence>
<evidence type="ECO:0008006" key="6">
    <source>
        <dbReference type="Google" id="ProtNLM"/>
    </source>
</evidence>
<evidence type="ECO:0000313" key="5">
    <source>
        <dbReference type="Proteomes" id="UP000028547"/>
    </source>
</evidence>
<accession>A0A084T1K3</accession>
<feature type="region of interest" description="Disordered" evidence="2">
    <location>
        <begin position="288"/>
        <end position="316"/>
    </location>
</feature>
<protein>
    <recommendedName>
        <fullName evidence="6">Tetratricopeptide repeat domain protein</fullName>
    </recommendedName>
</protein>
<dbReference type="EMBL" id="JPMI01000008">
    <property type="protein sequence ID" value="KFA94588.1"/>
    <property type="molecule type" value="Genomic_DNA"/>
</dbReference>
<feature type="compositionally biased region" description="Pro residues" evidence="2">
    <location>
        <begin position="292"/>
        <end position="306"/>
    </location>
</feature>
<feature type="signal peptide" evidence="3">
    <location>
        <begin position="1"/>
        <end position="21"/>
    </location>
</feature>
<keyword evidence="3" id="KW-0732">Signal</keyword>
<feature type="chain" id="PRO_5001782063" description="Tetratricopeptide repeat domain protein" evidence="3">
    <location>
        <begin position="22"/>
        <end position="329"/>
    </location>
</feature>
<name>A0A084T1K3_9BACT</name>
<sequence>MSRCLRLLLLVGLLAPASVLAEEPVDAEVTTLRGTYEYGRYAEVLERAGMRIDRGRLADKDLAELHKLAGLSAFNLNRTEDSVRHFRALLRLEPDFNLDPFSVPPPAVEHLDGIREEMSAELELVRQERRLRVERERTETERRERERVAAEEQRRRLEVLSRQVTVRQVESRSFLVNFVPFGAGQFQQGRNGLGTVFAATQGVLAITSVISFFAYDSLIETGDFTVDDPRGPIKVSVRFIPTARRREADTWTGLKWGSAGGFYAVYALGVLDALLHHQDQVVRTSIETLPSTPAPSEPAPPAPAPTAPRASLHLSPTSGGAMAGFTLTF</sequence>
<comment type="caution">
    <text evidence="4">The sequence shown here is derived from an EMBL/GenBank/DDBJ whole genome shotgun (WGS) entry which is preliminary data.</text>
</comment>
<gene>
    <name evidence="4" type="ORF">Q664_02120</name>
</gene>
<organism evidence="4 5">
    <name type="scientific">Archangium violaceum Cb vi76</name>
    <dbReference type="NCBI Taxonomy" id="1406225"/>
    <lineage>
        <taxon>Bacteria</taxon>
        <taxon>Pseudomonadati</taxon>
        <taxon>Myxococcota</taxon>
        <taxon>Myxococcia</taxon>
        <taxon>Myxococcales</taxon>
        <taxon>Cystobacterineae</taxon>
        <taxon>Archangiaceae</taxon>
        <taxon>Archangium</taxon>
    </lineage>
</organism>
<evidence type="ECO:0000256" key="2">
    <source>
        <dbReference type="SAM" id="MobiDB-lite"/>
    </source>
</evidence>